<gene>
    <name evidence="6" type="ORF">C9I73_021</name>
</gene>
<dbReference type="PANTHER" id="PTHR21569">
    <property type="entry name" value="RIBOSOMAL PROTEIN S9"/>
    <property type="match status" value="1"/>
</dbReference>
<name>A0A346E0R8_9FLAO</name>
<sequence>MKNYNAVGRRKTAVARLYLKPGTGKFLINKKMNFQNIIFYPLELTNTRGKFDISITISGGGLKSQTEAILLALSRSLCKFNKSYRKILKKNKLLTRDSRVVERKKYGKKKARKKFQFSKR</sequence>
<dbReference type="GO" id="GO:0006412">
    <property type="term" value="P:translation"/>
    <property type="evidence" value="ECO:0007669"/>
    <property type="project" value="InterPro"/>
</dbReference>
<dbReference type="OrthoDB" id="9803965at2"/>
<proteinExistence type="inferred from homology"/>
<evidence type="ECO:0000256" key="5">
    <source>
        <dbReference type="RuleBase" id="RU003816"/>
    </source>
</evidence>
<dbReference type="GO" id="GO:0003723">
    <property type="term" value="F:RNA binding"/>
    <property type="evidence" value="ECO:0007669"/>
    <property type="project" value="TreeGrafter"/>
</dbReference>
<evidence type="ECO:0000256" key="3">
    <source>
        <dbReference type="ARBA" id="ARBA00023274"/>
    </source>
</evidence>
<dbReference type="GO" id="GO:0005737">
    <property type="term" value="C:cytoplasm"/>
    <property type="evidence" value="ECO:0007669"/>
    <property type="project" value="UniProtKB-ARBA"/>
</dbReference>
<dbReference type="NCBIfam" id="NF001099">
    <property type="entry name" value="PRK00132.1"/>
    <property type="match status" value="1"/>
</dbReference>
<keyword evidence="2 4" id="KW-0689">Ribosomal protein</keyword>
<dbReference type="GO" id="GO:0003735">
    <property type="term" value="F:structural constituent of ribosome"/>
    <property type="evidence" value="ECO:0007669"/>
    <property type="project" value="InterPro"/>
</dbReference>
<dbReference type="InterPro" id="IPR014721">
    <property type="entry name" value="Ribsml_uS5_D2-typ_fold_subgr"/>
</dbReference>
<dbReference type="Proteomes" id="UP000257017">
    <property type="component" value="Chromosome"/>
</dbReference>
<organism evidence="6 7">
    <name type="scientific">Candidatus Karelsulcia muelleri</name>
    <dbReference type="NCBI Taxonomy" id="336810"/>
    <lineage>
        <taxon>Bacteria</taxon>
        <taxon>Pseudomonadati</taxon>
        <taxon>Bacteroidota</taxon>
        <taxon>Flavobacteriia</taxon>
        <taxon>Flavobacteriales</taxon>
        <taxon>Candidatus Karelsulcia</taxon>
    </lineage>
</organism>
<dbReference type="EMBL" id="CP028359">
    <property type="protein sequence ID" value="AXN02573.1"/>
    <property type="molecule type" value="Genomic_DNA"/>
</dbReference>
<dbReference type="Gene3D" id="3.30.230.10">
    <property type="match status" value="1"/>
</dbReference>
<evidence type="ECO:0000256" key="4">
    <source>
        <dbReference type="RuleBase" id="RU003815"/>
    </source>
</evidence>
<comment type="similarity">
    <text evidence="1 4">Belongs to the universal ribosomal protein uS9 family.</text>
</comment>
<dbReference type="InterPro" id="IPR023035">
    <property type="entry name" value="Ribosomal_uS9_bac/plastid"/>
</dbReference>
<evidence type="ECO:0000256" key="1">
    <source>
        <dbReference type="ARBA" id="ARBA00005251"/>
    </source>
</evidence>
<keyword evidence="3 4" id="KW-0687">Ribonucleoprotein</keyword>
<accession>A0A346E0R8</accession>
<dbReference type="InterPro" id="IPR020574">
    <property type="entry name" value="Ribosomal_uS9_CS"/>
</dbReference>
<protein>
    <recommendedName>
        <fullName evidence="5">30S ribosomal protein S9</fullName>
    </recommendedName>
</protein>
<dbReference type="PANTHER" id="PTHR21569:SF1">
    <property type="entry name" value="SMALL RIBOSOMAL SUBUNIT PROTEIN US9M"/>
    <property type="match status" value="1"/>
</dbReference>
<dbReference type="PROSITE" id="PS00360">
    <property type="entry name" value="RIBOSOMAL_S9"/>
    <property type="match status" value="1"/>
</dbReference>
<dbReference type="InterPro" id="IPR020568">
    <property type="entry name" value="Ribosomal_Su5_D2-typ_SF"/>
</dbReference>
<evidence type="ECO:0000313" key="6">
    <source>
        <dbReference type="EMBL" id="AXN02573.1"/>
    </source>
</evidence>
<dbReference type="Pfam" id="PF00380">
    <property type="entry name" value="Ribosomal_S9"/>
    <property type="match status" value="1"/>
</dbReference>
<dbReference type="SUPFAM" id="SSF54211">
    <property type="entry name" value="Ribosomal protein S5 domain 2-like"/>
    <property type="match status" value="1"/>
</dbReference>
<dbReference type="RefSeq" id="WP_158380290.1">
    <property type="nucleotide sequence ID" value="NZ_CP028359.1"/>
</dbReference>
<evidence type="ECO:0000256" key="2">
    <source>
        <dbReference type="ARBA" id="ARBA00022980"/>
    </source>
</evidence>
<evidence type="ECO:0000313" key="7">
    <source>
        <dbReference type="Proteomes" id="UP000257017"/>
    </source>
</evidence>
<dbReference type="GO" id="GO:0015935">
    <property type="term" value="C:small ribosomal subunit"/>
    <property type="evidence" value="ECO:0007669"/>
    <property type="project" value="TreeGrafter"/>
</dbReference>
<dbReference type="AlphaFoldDB" id="A0A346E0R8"/>
<reference evidence="6 7" key="1">
    <citation type="submission" date="2018-03" db="EMBL/GenBank/DDBJ databases">
        <title>A parallel universe: an anciently diverged bacterial symbiosis in a Hawaiian planthopper (Hemiptera: Cixiidae) reveals rearranged nutritional responsibilities.</title>
        <authorList>
            <person name="Bennett G."/>
            <person name="Mao M."/>
        </authorList>
    </citation>
    <scope>NUCLEOTIDE SEQUENCE [LARGE SCALE GENOMIC DNA]</scope>
    <source>
        <strain evidence="6 7">OLIH</strain>
    </source>
</reference>
<dbReference type="InterPro" id="IPR000754">
    <property type="entry name" value="Ribosomal_uS9"/>
</dbReference>